<evidence type="ECO:0000313" key="2">
    <source>
        <dbReference type="EMBL" id="CAK9038589.1"/>
    </source>
</evidence>
<organism evidence="2 3">
    <name type="scientific">Durusdinium trenchii</name>
    <dbReference type="NCBI Taxonomy" id="1381693"/>
    <lineage>
        <taxon>Eukaryota</taxon>
        <taxon>Sar</taxon>
        <taxon>Alveolata</taxon>
        <taxon>Dinophyceae</taxon>
        <taxon>Suessiales</taxon>
        <taxon>Symbiodiniaceae</taxon>
        <taxon>Durusdinium</taxon>
    </lineage>
</organism>
<proteinExistence type="predicted"/>
<feature type="transmembrane region" description="Helical" evidence="1">
    <location>
        <begin position="90"/>
        <end position="106"/>
    </location>
</feature>
<keyword evidence="1" id="KW-1133">Transmembrane helix</keyword>
<evidence type="ECO:0000256" key="1">
    <source>
        <dbReference type="SAM" id="Phobius"/>
    </source>
</evidence>
<protein>
    <submittedName>
        <fullName evidence="2">Uncharacterized protein</fullName>
    </submittedName>
</protein>
<comment type="caution">
    <text evidence="2">The sequence shown here is derived from an EMBL/GenBank/DDBJ whole genome shotgun (WGS) entry which is preliminary data.</text>
</comment>
<reference evidence="2 3" key="1">
    <citation type="submission" date="2024-02" db="EMBL/GenBank/DDBJ databases">
        <authorList>
            <person name="Chen Y."/>
            <person name="Shah S."/>
            <person name="Dougan E. K."/>
            <person name="Thang M."/>
            <person name="Chan C."/>
        </authorList>
    </citation>
    <scope>NUCLEOTIDE SEQUENCE [LARGE SCALE GENOMIC DNA]</scope>
</reference>
<dbReference type="Proteomes" id="UP001642464">
    <property type="component" value="Unassembled WGS sequence"/>
</dbReference>
<keyword evidence="3" id="KW-1185">Reference proteome</keyword>
<sequence>MAVWTIGLHPKRIKCDAAGLLSLSGRGDRRANQLVKQVPSSTQCGFAIRSIHSLRGSCPGGSSPAFPPTSPGSYPNLQIHWVLPPTDRTLVVYIIHFLLVMMRFMVHRDLPRKMKARCSLHFTV</sequence>
<keyword evidence="1" id="KW-0472">Membrane</keyword>
<dbReference type="EMBL" id="CAXAMM010016313">
    <property type="protein sequence ID" value="CAK9038589.1"/>
    <property type="molecule type" value="Genomic_DNA"/>
</dbReference>
<keyword evidence="1" id="KW-0812">Transmembrane</keyword>
<accession>A0ABP0LKK4</accession>
<name>A0ABP0LKK4_9DINO</name>
<evidence type="ECO:0000313" key="3">
    <source>
        <dbReference type="Proteomes" id="UP001642464"/>
    </source>
</evidence>
<gene>
    <name evidence="2" type="ORF">SCF082_LOCUS22672</name>
</gene>